<dbReference type="GO" id="GO:0003677">
    <property type="term" value="F:DNA binding"/>
    <property type="evidence" value="ECO:0007669"/>
    <property type="project" value="UniProtKB-UniRule"/>
</dbReference>
<keyword evidence="2" id="KW-0229">DNA integration</keyword>
<feature type="domain" description="Tyr recombinase" evidence="6">
    <location>
        <begin position="210"/>
        <end position="387"/>
    </location>
</feature>
<dbReference type="GO" id="GO:0006310">
    <property type="term" value="P:DNA recombination"/>
    <property type="evidence" value="ECO:0007669"/>
    <property type="project" value="UniProtKB-KW"/>
</dbReference>
<dbReference type="InterPro" id="IPR038488">
    <property type="entry name" value="Integrase_DNA-bd_sf"/>
</dbReference>
<dbReference type="Proteomes" id="UP000270046">
    <property type="component" value="Chromosome"/>
</dbReference>
<comment type="similarity">
    <text evidence="1">Belongs to the 'phage' integrase family.</text>
</comment>
<dbReference type="PROSITE" id="PS51900">
    <property type="entry name" value="CB"/>
    <property type="match status" value="1"/>
</dbReference>
<dbReference type="InterPro" id="IPR010998">
    <property type="entry name" value="Integrase_recombinase_N"/>
</dbReference>
<name>A0A494W6N9_9SPHI</name>
<dbReference type="Pfam" id="PF00589">
    <property type="entry name" value="Phage_integrase"/>
    <property type="match status" value="1"/>
</dbReference>
<evidence type="ECO:0000256" key="2">
    <source>
        <dbReference type="ARBA" id="ARBA00022908"/>
    </source>
</evidence>
<evidence type="ECO:0000256" key="5">
    <source>
        <dbReference type="PROSITE-ProRule" id="PRU01248"/>
    </source>
</evidence>
<dbReference type="GO" id="GO:0015074">
    <property type="term" value="P:DNA integration"/>
    <property type="evidence" value="ECO:0007669"/>
    <property type="project" value="UniProtKB-KW"/>
</dbReference>
<evidence type="ECO:0000256" key="1">
    <source>
        <dbReference type="ARBA" id="ARBA00008857"/>
    </source>
</evidence>
<evidence type="ECO:0000313" key="9">
    <source>
        <dbReference type="Proteomes" id="UP000270046"/>
    </source>
</evidence>
<dbReference type="InterPro" id="IPR025166">
    <property type="entry name" value="Integrase_DNA_bind_dom"/>
</dbReference>
<evidence type="ECO:0000259" key="6">
    <source>
        <dbReference type="PROSITE" id="PS51898"/>
    </source>
</evidence>
<dbReference type="PANTHER" id="PTHR30629">
    <property type="entry name" value="PROPHAGE INTEGRASE"/>
    <property type="match status" value="1"/>
</dbReference>
<evidence type="ECO:0000313" key="8">
    <source>
        <dbReference type="EMBL" id="AYL99463.1"/>
    </source>
</evidence>
<accession>A0A494W6N9</accession>
<dbReference type="PANTHER" id="PTHR30629:SF2">
    <property type="entry name" value="PROPHAGE INTEGRASE INTS-RELATED"/>
    <property type="match status" value="1"/>
</dbReference>
<dbReference type="AlphaFoldDB" id="A0A494W6N9"/>
<organism evidence="8 9">
    <name type="scientific">Mucilaginibacter celer</name>
    <dbReference type="NCBI Taxonomy" id="2305508"/>
    <lineage>
        <taxon>Bacteria</taxon>
        <taxon>Pseudomonadati</taxon>
        <taxon>Bacteroidota</taxon>
        <taxon>Sphingobacteriia</taxon>
        <taxon>Sphingobacteriales</taxon>
        <taxon>Sphingobacteriaceae</taxon>
        <taxon>Mucilaginibacter</taxon>
    </lineage>
</organism>
<protein>
    <submittedName>
        <fullName evidence="8">DUF4102 domain-containing protein</fullName>
    </submittedName>
</protein>
<proteinExistence type="inferred from homology"/>
<dbReference type="InterPro" id="IPR011010">
    <property type="entry name" value="DNA_brk_join_enz"/>
</dbReference>
<dbReference type="OrthoDB" id="9795573at2"/>
<dbReference type="InterPro" id="IPR002104">
    <property type="entry name" value="Integrase_catalytic"/>
</dbReference>
<dbReference type="InterPro" id="IPR053876">
    <property type="entry name" value="Phage_int_M"/>
</dbReference>
<dbReference type="Pfam" id="PF13356">
    <property type="entry name" value="Arm-DNA-bind_3"/>
    <property type="match status" value="1"/>
</dbReference>
<dbReference type="SUPFAM" id="SSF56349">
    <property type="entry name" value="DNA breaking-rejoining enzymes"/>
    <property type="match status" value="1"/>
</dbReference>
<keyword evidence="9" id="KW-1185">Reference proteome</keyword>
<evidence type="ECO:0000256" key="4">
    <source>
        <dbReference type="ARBA" id="ARBA00023172"/>
    </source>
</evidence>
<dbReference type="KEGG" id="muh:HYN43_015865"/>
<evidence type="ECO:0000256" key="3">
    <source>
        <dbReference type="ARBA" id="ARBA00023125"/>
    </source>
</evidence>
<dbReference type="RefSeq" id="WP_119411251.1">
    <property type="nucleotide sequence ID" value="NZ_CP032869.1"/>
</dbReference>
<gene>
    <name evidence="8" type="ORF">HYN43_015865</name>
</gene>
<dbReference type="InterPro" id="IPR013762">
    <property type="entry name" value="Integrase-like_cat_sf"/>
</dbReference>
<reference evidence="8 9" key="1">
    <citation type="submission" date="2018-10" db="EMBL/GenBank/DDBJ databases">
        <title>Genome sequencing of Mucilaginibacter sp. HYN0043.</title>
        <authorList>
            <person name="Kim M."/>
            <person name="Yi H."/>
        </authorList>
    </citation>
    <scope>NUCLEOTIDE SEQUENCE [LARGE SCALE GENOMIC DNA]</scope>
    <source>
        <strain evidence="8 9">HYN0043</strain>
    </source>
</reference>
<dbReference type="Pfam" id="PF22022">
    <property type="entry name" value="Phage_int_M"/>
    <property type="match status" value="1"/>
</dbReference>
<keyword evidence="3 5" id="KW-0238">DNA-binding</keyword>
<dbReference type="InterPro" id="IPR044068">
    <property type="entry name" value="CB"/>
</dbReference>
<dbReference type="EMBL" id="CP032869">
    <property type="protein sequence ID" value="AYL99463.1"/>
    <property type="molecule type" value="Genomic_DNA"/>
</dbReference>
<sequence length="407" mass="46198">MGRIIAPLTPLAIKKLTKPGLHFVGHVHGLGIHITKSGAKSWILRLTIGSRKRDMGLGSFSTVSLQVARDNAIDYRRQLLQGIDPIDSRHETKQRLKSEQKTKIKFREAAIQYMAMHSPSWKNAKHAAQWVKTLEQYAYPIIGQLSGSQISREHIIEILEPIWMEKTETASRLRGRIEAVLDWMKAKNYRSGDNPAAWKGNLESVFPARSKVSKVVHHAAAAWYDCPDFYAELVTVDGDSARALELCVLTAARSGEARGAKFKEFDLQRKVWTIPAERMKAGKEHRIPITPAVEQLLSEQKLTGPEDFLFTNYRGNPLSDMALSMVLKRMKKDFTAHGFRSTFRDWAGEETQHSREVIEHALAHQLKDKAEAAYARGDLFQKRTKLMLDWSAFVQSKINRIPTRHAV</sequence>
<dbReference type="PROSITE" id="PS51898">
    <property type="entry name" value="TYR_RECOMBINASE"/>
    <property type="match status" value="1"/>
</dbReference>
<dbReference type="InterPro" id="IPR050808">
    <property type="entry name" value="Phage_Integrase"/>
</dbReference>
<dbReference type="Gene3D" id="3.30.160.390">
    <property type="entry name" value="Integrase, DNA-binding domain"/>
    <property type="match status" value="1"/>
</dbReference>
<feature type="domain" description="Core-binding (CB)" evidence="7">
    <location>
        <begin position="104"/>
        <end position="185"/>
    </location>
</feature>
<keyword evidence="4" id="KW-0233">DNA recombination</keyword>
<dbReference type="Gene3D" id="1.10.443.10">
    <property type="entry name" value="Intergrase catalytic core"/>
    <property type="match status" value="1"/>
</dbReference>
<dbReference type="CDD" id="cd00801">
    <property type="entry name" value="INT_P4_C"/>
    <property type="match status" value="1"/>
</dbReference>
<dbReference type="Gene3D" id="1.10.150.130">
    <property type="match status" value="1"/>
</dbReference>
<evidence type="ECO:0000259" key="7">
    <source>
        <dbReference type="PROSITE" id="PS51900"/>
    </source>
</evidence>